<gene>
    <name evidence="1" type="ORF">METZ01_LOCUS100045</name>
</gene>
<feature type="non-terminal residue" evidence="1">
    <location>
        <position position="1"/>
    </location>
</feature>
<name>A0A381W4C1_9ZZZZ</name>
<organism evidence="1">
    <name type="scientific">marine metagenome</name>
    <dbReference type="NCBI Taxonomy" id="408172"/>
    <lineage>
        <taxon>unclassified sequences</taxon>
        <taxon>metagenomes</taxon>
        <taxon>ecological metagenomes</taxon>
    </lineage>
</organism>
<dbReference type="AlphaFoldDB" id="A0A381W4C1"/>
<sequence length="296" mass="34479">KKDIHNFLTSIFTDTIFTPEPEPLYYLKFSGPETYNNLKTQAQVVVAAVARDPGNSGYQLVKRLLPPDQFANTESADPVILSKDVNALKQLFMVINAGSEEQLMGTVKSKKNFIRKQFFDQFVDRQSRFIFGDDRNNKLEDSLETEFGWSLKIPWGWEIIRASKDSQFVWIGKEMPFQWIGIGWAEGNLVDDELKAGDYIWSWPSSHYGNIQFNDYKFEMKKSSYKDHQAWRAQGIWETIDVKESKGGPFRSYVFYNENNNRTYHLNYLIHRPGSDKSIFMRQLDLIIKTFSISQS</sequence>
<dbReference type="InterPro" id="IPR032286">
    <property type="entry name" value="DUF4837"/>
</dbReference>
<proteinExistence type="predicted"/>
<dbReference type="EMBL" id="UINC01010624">
    <property type="protein sequence ID" value="SVA47191.1"/>
    <property type="molecule type" value="Genomic_DNA"/>
</dbReference>
<dbReference type="Pfam" id="PF16125">
    <property type="entry name" value="DUF4837"/>
    <property type="match status" value="2"/>
</dbReference>
<accession>A0A381W4C1</accession>
<protein>
    <recommendedName>
        <fullName evidence="2">DUF4837 family protein</fullName>
    </recommendedName>
</protein>
<reference evidence="1" key="1">
    <citation type="submission" date="2018-05" db="EMBL/GenBank/DDBJ databases">
        <authorList>
            <person name="Lanie J.A."/>
            <person name="Ng W.-L."/>
            <person name="Kazmierczak K.M."/>
            <person name="Andrzejewski T.M."/>
            <person name="Davidsen T.M."/>
            <person name="Wayne K.J."/>
            <person name="Tettelin H."/>
            <person name="Glass J.I."/>
            <person name="Rusch D."/>
            <person name="Podicherti R."/>
            <person name="Tsui H.-C.T."/>
            <person name="Winkler M.E."/>
        </authorList>
    </citation>
    <scope>NUCLEOTIDE SEQUENCE</scope>
</reference>
<evidence type="ECO:0000313" key="1">
    <source>
        <dbReference type="EMBL" id="SVA47191.1"/>
    </source>
</evidence>
<evidence type="ECO:0008006" key="2">
    <source>
        <dbReference type="Google" id="ProtNLM"/>
    </source>
</evidence>